<organism evidence="1 2">
    <name type="scientific">Dentiscutata heterogama</name>
    <dbReference type="NCBI Taxonomy" id="1316150"/>
    <lineage>
        <taxon>Eukaryota</taxon>
        <taxon>Fungi</taxon>
        <taxon>Fungi incertae sedis</taxon>
        <taxon>Mucoromycota</taxon>
        <taxon>Glomeromycotina</taxon>
        <taxon>Glomeromycetes</taxon>
        <taxon>Diversisporales</taxon>
        <taxon>Gigasporaceae</taxon>
        <taxon>Dentiscutata</taxon>
    </lineage>
</organism>
<comment type="caution">
    <text evidence="1">The sequence shown here is derived from an EMBL/GenBank/DDBJ whole genome shotgun (WGS) entry which is preliminary data.</text>
</comment>
<keyword evidence="2" id="KW-1185">Reference proteome</keyword>
<evidence type="ECO:0000313" key="1">
    <source>
        <dbReference type="EMBL" id="CAG8740165.1"/>
    </source>
</evidence>
<proteinExistence type="predicted"/>
<dbReference type="Proteomes" id="UP000789702">
    <property type="component" value="Unassembled WGS sequence"/>
</dbReference>
<sequence length="62" mass="6516">MLSVLIIALIFVTLNLQSATANESLLKRQQSTTPTQPSNSTTPSQTTTLSSTSSNSTNSNST</sequence>
<accession>A0ACA9Q7T9</accession>
<dbReference type="EMBL" id="CAJVPU010040852">
    <property type="protein sequence ID" value="CAG8740165.1"/>
    <property type="molecule type" value="Genomic_DNA"/>
</dbReference>
<protein>
    <submittedName>
        <fullName evidence="1">11577_t:CDS:1</fullName>
    </submittedName>
</protein>
<reference evidence="1" key="1">
    <citation type="submission" date="2021-06" db="EMBL/GenBank/DDBJ databases">
        <authorList>
            <person name="Kallberg Y."/>
            <person name="Tangrot J."/>
            <person name="Rosling A."/>
        </authorList>
    </citation>
    <scope>NUCLEOTIDE SEQUENCE</scope>
    <source>
        <strain evidence="1">IL203A</strain>
    </source>
</reference>
<feature type="non-terminal residue" evidence="1">
    <location>
        <position position="62"/>
    </location>
</feature>
<gene>
    <name evidence="1" type="ORF">DHETER_LOCUS13996</name>
</gene>
<name>A0ACA9Q7T9_9GLOM</name>
<evidence type="ECO:0000313" key="2">
    <source>
        <dbReference type="Proteomes" id="UP000789702"/>
    </source>
</evidence>